<dbReference type="SUPFAM" id="SSF50630">
    <property type="entry name" value="Acid proteases"/>
    <property type="match status" value="1"/>
</dbReference>
<dbReference type="CDD" id="cd06094">
    <property type="entry name" value="RP_Saci_like"/>
    <property type="match status" value="1"/>
</dbReference>
<organism evidence="2 3">
    <name type="scientific">Trichogramma brassicae</name>
    <dbReference type="NCBI Taxonomy" id="86971"/>
    <lineage>
        <taxon>Eukaryota</taxon>
        <taxon>Metazoa</taxon>
        <taxon>Ecdysozoa</taxon>
        <taxon>Arthropoda</taxon>
        <taxon>Hexapoda</taxon>
        <taxon>Insecta</taxon>
        <taxon>Pterygota</taxon>
        <taxon>Neoptera</taxon>
        <taxon>Endopterygota</taxon>
        <taxon>Hymenoptera</taxon>
        <taxon>Apocrita</taxon>
        <taxon>Proctotrupomorpha</taxon>
        <taxon>Chalcidoidea</taxon>
        <taxon>Trichogrammatidae</taxon>
        <taxon>Trichogramma</taxon>
    </lineage>
</organism>
<reference evidence="2 3" key="1">
    <citation type="submission" date="2020-02" db="EMBL/GenBank/DDBJ databases">
        <authorList>
            <person name="Ferguson B K."/>
        </authorList>
    </citation>
    <scope>NUCLEOTIDE SEQUENCE [LARGE SCALE GENOMIC DNA]</scope>
</reference>
<dbReference type="InterPro" id="IPR021109">
    <property type="entry name" value="Peptidase_aspartic_dom_sf"/>
</dbReference>
<sequence>MKPSGCVAVRFHSAATRYFFQCIRRRDGAVQRLACVFTPQGPSGKLGVLTFYSAPAVSITIERRLYVTDRTYKIRFLIDSGSVLSILPRTVVRKPLQRKALELQAANGTVIATYGQHSLTLNLGLRRPFEWTFTIARVDVAINGADLLSHIGLLIDLRNRRLLDNQTSLSTSCQVRPLSPSLPALGASPAIDSQPRRPNSRSCSIGASSGLHRASGPAHCTSCRSPETPGGSRATTACSTPVLDRIDTLCPSSRTCFKRASARSFLSSICTRRFTSS</sequence>
<proteinExistence type="predicted"/>
<feature type="compositionally biased region" description="Polar residues" evidence="1">
    <location>
        <begin position="196"/>
        <end position="207"/>
    </location>
</feature>
<name>A0A6H5IJM9_9HYME</name>
<protein>
    <recommendedName>
        <fullName evidence="4">Peptidase A2 domain-containing protein</fullName>
    </recommendedName>
</protein>
<dbReference type="FunFam" id="2.40.70.10:FF:000130">
    <property type="entry name" value="Retrovirus-related Pol polyprotein from transposon opus-like Protein"/>
    <property type="match status" value="1"/>
</dbReference>
<gene>
    <name evidence="2" type="ORF">TBRA_LOCUS9473</name>
</gene>
<evidence type="ECO:0000256" key="1">
    <source>
        <dbReference type="SAM" id="MobiDB-lite"/>
    </source>
</evidence>
<evidence type="ECO:0000313" key="2">
    <source>
        <dbReference type="EMBL" id="CAB0037656.1"/>
    </source>
</evidence>
<keyword evidence="3" id="KW-1185">Reference proteome</keyword>
<feature type="region of interest" description="Disordered" evidence="1">
    <location>
        <begin position="180"/>
        <end position="217"/>
    </location>
</feature>
<dbReference type="Proteomes" id="UP000479190">
    <property type="component" value="Unassembled WGS sequence"/>
</dbReference>
<evidence type="ECO:0000313" key="3">
    <source>
        <dbReference type="Proteomes" id="UP000479190"/>
    </source>
</evidence>
<evidence type="ECO:0008006" key="4">
    <source>
        <dbReference type="Google" id="ProtNLM"/>
    </source>
</evidence>
<dbReference type="InterPro" id="IPR034132">
    <property type="entry name" value="RP_Saci-like"/>
</dbReference>
<dbReference type="Gene3D" id="2.40.70.10">
    <property type="entry name" value="Acid Proteases"/>
    <property type="match status" value="1"/>
</dbReference>
<dbReference type="EMBL" id="CADCXV010000863">
    <property type="protein sequence ID" value="CAB0037656.1"/>
    <property type="molecule type" value="Genomic_DNA"/>
</dbReference>
<accession>A0A6H5IJM9</accession>
<dbReference type="OrthoDB" id="6423099at2759"/>
<dbReference type="AlphaFoldDB" id="A0A6H5IJM9"/>